<evidence type="ECO:0000256" key="10">
    <source>
        <dbReference type="ARBA" id="ARBA00022692"/>
    </source>
</evidence>
<dbReference type="KEGG" id="lwi:UE46_01980"/>
<organism evidence="22 23">
    <name type="scientific">Listeria weihenstephanensis</name>
    <dbReference type="NCBI Taxonomy" id="1006155"/>
    <lineage>
        <taxon>Bacteria</taxon>
        <taxon>Bacillati</taxon>
        <taxon>Bacillota</taxon>
        <taxon>Bacilli</taxon>
        <taxon>Bacillales</taxon>
        <taxon>Listeriaceae</taxon>
        <taxon>Listeria</taxon>
    </lineage>
</organism>
<keyword evidence="23" id="KW-1185">Reference proteome</keyword>
<keyword evidence="13" id="KW-0460">Magnesium</keyword>
<sequence>MKKALNKLRNEQEVNRTLLQDSTANKDAAIAKYKTTTQGLDEVEVTKRRTKFGKNITAEQKPTPWYVNLAKAFHNPFIYILAFLMIISYVTADIEATIIMALMILFSVILSFTQSMRAQKASLSLKNMIENTTAIIRDGMQREIPIVDVVPGDIVFLSTGDIIPADARIIEAKDLFINQSPLTGESIPVEKFTEATEKSLSIFERDNLAFMGTDVISGQGKALILKTGDNTIFGSLSQEALAKRDETSFDKGVKSISKLLMYLMLVMVPIVFLINGIMKGNWTEALLFAVAVAVGLTPEMLPMIVNTNLAKGAVRMAKKKVIIKELNAIQNLGAMDVLCTDKTGTLTKDKVELIEHIDTTGETSDKVLALAFQNSHFQTGWKNIMDHAIISHMEKIGDSKRFTTPEKVDEIPFDFARRRLSVILRKKDSLQMITKGAITEMFDVCSQLEENGAIIELTDPIKKRLHTQCEEMNRNGMRVIAIATKIKTEKESFSVIDEQNMTLIGFLGFLDPAKPSAKPAIASLHDHGVTVKVLTGDNEIVAQTICNQVGIPSEKFLLGSDIDFMYDDELTEATRTHHIFAKLTPTQKSRIIHLIRKDGHTVGFMGDGINDAPALRKADVGISVGTAADITKDASSVILLEKSLTILNDAVTEGRNVFGNILKYMKMTASSNFGNVFSVLVASAFLPFLPMLSIHLLLQNLMYDVSQMTLPWDKMDESFLEKPRKWDRKNMLRFILLIGPVSSIFDILTFAIMWFVFSANTIAEQALFQSGWFVVGLLTQTLVVHMIRTEKIPFIQSRAAAPVMISTLIVMGVGIIIPFTSLGHGIGLVSLPLSYFPWLIAILAGYMVTVQIAKNLYIKKFHDWI</sequence>
<dbReference type="SFLD" id="SFLDF00027">
    <property type="entry name" value="p-type_atpase"/>
    <property type="match status" value="1"/>
</dbReference>
<dbReference type="NCBIfam" id="TIGR01524">
    <property type="entry name" value="ATPase-IIIB_Mg"/>
    <property type="match status" value="1"/>
</dbReference>
<evidence type="ECO:0000256" key="19">
    <source>
        <dbReference type="ARBA" id="ARBA00047295"/>
    </source>
</evidence>
<dbReference type="SUPFAM" id="SSF56784">
    <property type="entry name" value="HAD-like"/>
    <property type="match status" value="1"/>
</dbReference>
<evidence type="ECO:0000256" key="3">
    <source>
        <dbReference type="ARBA" id="ARBA00008746"/>
    </source>
</evidence>
<evidence type="ECO:0000256" key="14">
    <source>
        <dbReference type="ARBA" id="ARBA00022967"/>
    </source>
</evidence>
<gene>
    <name evidence="22" type="ORF">UE46_01980</name>
</gene>
<dbReference type="RefSeq" id="WP_036060484.1">
    <property type="nucleotide sequence ID" value="NZ_CP011102.1"/>
</dbReference>
<evidence type="ECO:0000313" key="22">
    <source>
        <dbReference type="EMBL" id="AQY49938.1"/>
    </source>
</evidence>
<keyword evidence="11" id="KW-0547">Nucleotide-binding</keyword>
<dbReference type="Pfam" id="PF00122">
    <property type="entry name" value="E1-E2_ATPase"/>
    <property type="match status" value="1"/>
</dbReference>
<evidence type="ECO:0000256" key="7">
    <source>
        <dbReference type="ARBA" id="ARBA00022475"/>
    </source>
</evidence>
<keyword evidence="8" id="KW-0997">Cell inner membrane</keyword>
<evidence type="ECO:0000256" key="6">
    <source>
        <dbReference type="ARBA" id="ARBA00022448"/>
    </source>
</evidence>
<proteinExistence type="inferred from homology"/>
<dbReference type="InterPro" id="IPR008250">
    <property type="entry name" value="ATPase_P-typ_transduc_dom_A_sf"/>
</dbReference>
<dbReference type="SMART" id="SM00831">
    <property type="entry name" value="Cation_ATPase_N"/>
    <property type="match status" value="1"/>
</dbReference>
<dbReference type="EMBL" id="CP011102">
    <property type="protein sequence ID" value="AQY49938.1"/>
    <property type="molecule type" value="Genomic_DNA"/>
</dbReference>
<dbReference type="Gene3D" id="1.20.1110.10">
    <property type="entry name" value="Calcium-transporting ATPase, transmembrane domain"/>
    <property type="match status" value="1"/>
</dbReference>
<reference evidence="23" key="1">
    <citation type="submission" date="2015-03" db="EMBL/GenBank/DDBJ databases">
        <authorList>
            <person name="Ferrari E."/>
            <person name="Walter M.C."/>
            <person name="Huptas C."/>
            <person name="Scherer S."/>
            <person name="Mueller-Herbst S."/>
        </authorList>
    </citation>
    <scope>NUCLEOTIDE SEQUENCE [LARGE SCALE GENOMIC DNA]</scope>
    <source>
        <strain evidence="23">LWP01</strain>
    </source>
</reference>
<dbReference type="GO" id="GO:0005524">
    <property type="term" value="F:ATP binding"/>
    <property type="evidence" value="ECO:0007669"/>
    <property type="project" value="UniProtKB-KW"/>
</dbReference>
<dbReference type="Gene3D" id="3.40.50.1000">
    <property type="entry name" value="HAD superfamily/HAD-like"/>
    <property type="match status" value="1"/>
</dbReference>
<dbReference type="InterPro" id="IPR001757">
    <property type="entry name" value="P_typ_ATPase"/>
</dbReference>
<evidence type="ECO:0000259" key="21">
    <source>
        <dbReference type="SMART" id="SM00831"/>
    </source>
</evidence>
<dbReference type="SUPFAM" id="SSF81653">
    <property type="entry name" value="Calcium ATPase, transduction domain A"/>
    <property type="match status" value="1"/>
</dbReference>
<protein>
    <recommendedName>
        <fullName evidence="5">Magnesium-transporting ATPase, P-type 1</fullName>
        <ecNumber evidence="4">7.2.2.14</ecNumber>
    </recommendedName>
    <alternativeName>
        <fullName evidence="18">Mg(2+) transport ATPase, P-type 1</fullName>
    </alternativeName>
</protein>
<keyword evidence="7" id="KW-1003">Cell membrane</keyword>
<dbReference type="InterPro" id="IPR006415">
    <property type="entry name" value="P-type_ATPase_IIIB"/>
</dbReference>
<accession>A0A1S7FR62</accession>
<feature type="transmembrane region" description="Helical" evidence="20">
    <location>
        <begin position="734"/>
        <end position="757"/>
    </location>
</feature>
<dbReference type="SFLD" id="SFLDS00003">
    <property type="entry name" value="Haloacid_Dehalogenase"/>
    <property type="match status" value="1"/>
</dbReference>
<dbReference type="Gene3D" id="2.70.150.10">
    <property type="entry name" value="Calcium-transporting ATPase, cytoplasmic transduction domain A"/>
    <property type="match status" value="1"/>
</dbReference>
<feature type="transmembrane region" description="Helical" evidence="20">
    <location>
        <begin position="769"/>
        <end position="787"/>
    </location>
</feature>
<evidence type="ECO:0000256" key="18">
    <source>
        <dbReference type="ARBA" id="ARBA00029806"/>
    </source>
</evidence>
<dbReference type="GO" id="GO:0005886">
    <property type="term" value="C:plasma membrane"/>
    <property type="evidence" value="ECO:0007669"/>
    <property type="project" value="UniProtKB-SubCell"/>
</dbReference>
<feature type="transmembrane region" description="Helical" evidence="20">
    <location>
        <begin position="799"/>
        <end position="823"/>
    </location>
</feature>
<dbReference type="SUPFAM" id="SSF81660">
    <property type="entry name" value="Metal cation-transporting ATPase, ATP-binding domain N"/>
    <property type="match status" value="1"/>
</dbReference>
<evidence type="ECO:0000256" key="13">
    <source>
        <dbReference type="ARBA" id="ARBA00022842"/>
    </source>
</evidence>
<keyword evidence="17 20" id="KW-0472">Membrane</keyword>
<keyword evidence="16" id="KW-0406">Ion transport</keyword>
<comment type="catalytic activity">
    <reaction evidence="19">
        <text>Mg(2+)(out) + ATP + H2O = Mg(2+)(in) + ADP + phosphate + H(+)</text>
        <dbReference type="Rhea" id="RHEA:10260"/>
        <dbReference type="ChEBI" id="CHEBI:15377"/>
        <dbReference type="ChEBI" id="CHEBI:15378"/>
        <dbReference type="ChEBI" id="CHEBI:18420"/>
        <dbReference type="ChEBI" id="CHEBI:30616"/>
        <dbReference type="ChEBI" id="CHEBI:43474"/>
        <dbReference type="ChEBI" id="CHEBI:456216"/>
        <dbReference type="EC" id="7.2.2.14"/>
    </reaction>
</comment>
<dbReference type="NCBIfam" id="NF011702">
    <property type="entry name" value="PRK15122.1"/>
    <property type="match status" value="1"/>
</dbReference>
<evidence type="ECO:0000256" key="5">
    <source>
        <dbReference type="ARBA" id="ARBA00013555"/>
    </source>
</evidence>
<feature type="transmembrane region" description="Helical" evidence="20">
    <location>
        <begin position="96"/>
        <end position="113"/>
    </location>
</feature>
<comment type="subcellular location">
    <subcellularLocation>
        <location evidence="2">Cell inner membrane</location>
        <topology evidence="2">Multi-pass membrane protein</topology>
    </subcellularLocation>
</comment>
<dbReference type="InterPro" id="IPR023298">
    <property type="entry name" value="ATPase_P-typ_TM_dom_sf"/>
</dbReference>
<dbReference type="InterPro" id="IPR059000">
    <property type="entry name" value="ATPase_P-type_domA"/>
</dbReference>
<evidence type="ECO:0000313" key="23">
    <source>
        <dbReference type="Proteomes" id="UP000223060"/>
    </source>
</evidence>
<feature type="transmembrane region" description="Helical" evidence="20">
    <location>
        <begin position="72"/>
        <end position="90"/>
    </location>
</feature>
<dbReference type="PROSITE" id="PS00154">
    <property type="entry name" value="ATPASE_E1_E2"/>
    <property type="match status" value="1"/>
</dbReference>
<evidence type="ECO:0000256" key="9">
    <source>
        <dbReference type="ARBA" id="ARBA00022553"/>
    </source>
</evidence>
<evidence type="ECO:0000256" key="8">
    <source>
        <dbReference type="ARBA" id="ARBA00022519"/>
    </source>
</evidence>
<evidence type="ECO:0000256" key="16">
    <source>
        <dbReference type="ARBA" id="ARBA00023065"/>
    </source>
</evidence>
<dbReference type="Gene3D" id="3.40.1110.10">
    <property type="entry name" value="Calcium-transporting ATPase, cytoplasmic domain N"/>
    <property type="match status" value="1"/>
</dbReference>
<evidence type="ECO:0000256" key="20">
    <source>
        <dbReference type="SAM" id="Phobius"/>
    </source>
</evidence>
<dbReference type="InterPro" id="IPR004014">
    <property type="entry name" value="ATPase_P-typ_cation-transptr_N"/>
</dbReference>
<dbReference type="GO" id="GO:0016887">
    <property type="term" value="F:ATP hydrolysis activity"/>
    <property type="evidence" value="ECO:0007669"/>
    <property type="project" value="InterPro"/>
</dbReference>
<name>A0A1S7FR62_9LIST</name>
<feature type="transmembrane region" description="Helical" evidence="20">
    <location>
        <begin position="835"/>
        <end position="853"/>
    </location>
</feature>
<keyword evidence="6" id="KW-0813">Transport</keyword>
<dbReference type="EC" id="7.2.2.14" evidence="4"/>
<feature type="transmembrane region" description="Helical" evidence="20">
    <location>
        <begin position="259"/>
        <end position="278"/>
    </location>
</feature>
<evidence type="ECO:0000256" key="12">
    <source>
        <dbReference type="ARBA" id="ARBA00022840"/>
    </source>
</evidence>
<feature type="domain" description="Cation-transporting P-type ATPase N-terminal" evidence="21">
    <location>
        <begin position="20"/>
        <end position="93"/>
    </location>
</feature>
<dbReference type="InterPro" id="IPR044492">
    <property type="entry name" value="P_typ_ATPase_HD_dom"/>
</dbReference>
<dbReference type="InterPro" id="IPR023299">
    <property type="entry name" value="ATPase_P-typ_cyto_dom_N"/>
</dbReference>
<dbReference type="InterPro" id="IPR023214">
    <property type="entry name" value="HAD_sf"/>
</dbReference>
<dbReference type="CDD" id="cd02077">
    <property type="entry name" value="P-type_ATPase_Mg"/>
    <property type="match status" value="1"/>
</dbReference>
<dbReference type="InterPro" id="IPR036412">
    <property type="entry name" value="HAD-like_sf"/>
</dbReference>
<dbReference type="Pfam" id="PF00690">
    <property type="entry name" value="Cation_ATPase_N"/>
    <property type="match status" value="1"/>
</dbReference>
<keyword evidence="12" id="KW-0067">ATP-binding</keyword>
<keyword evidence="10 20" id="KW-0812">Transmembrane</keyword>
<dbReference type="Proteomes" id="UP000223060">
    <property type="component" value="Chromosome"/>
</dbReference>
<dbReference type="SFLD" id="SFLDG00002">
    <property type="entry name" value="C1.7:_P-type_atpase_like"/>
    <property type="match status" value="1"/>
</dbReference>
<dbReference type="AlphaFoldDB" id="A0A1S7FR62"/>
<comment type="similarity">
    <text evidence="3">Belongs to the cation transport ATPase (P-type) (TC 3.A.3) family. Type IIIB subfamily.</text>
</comment>
<dbReference type="SUPFAM" id="SSF81665">
    <property type="entry name" value="Calcium ATPase, transmembrane domain M"/>
    <property type="match status" value="1"/>
</dbReference>
<keyword evidence="14" id="KW-1278">Translocase</keyword>
<dbReference type="PRINTS" id="PR01836">
    <property type="entry name" value="MGATPASE"/>
</dbReference>
<dbReference type="Pfam" id="PF13246">
    <property type="entry name" value="Cation_ATPase"/>
    <property type="match status" value="1"/>
</dbReference>
<dbReference type="NCBIfam" id="TIGR01494">
    <property type="entry name" value="ATPase_P-type"/>
    <property type="match status" value="3"/>
</dbReference>
<evidence type="ECO:0000256" key="4">
    <source>
        <dbReference type="ARBA" id="ARBA00012786"/>
    </source>
</evidence>
<evidence type="ECO:0000256" key="15">
    <source>
        <dbReference type="ARBA" id="ARBA00022989"/>
    </source>
</evidence>
<dbReference type="GO" id="GO:0015444">
    <property type="term" value="F:P-type magnesium transporter activity"/>
    <property type="evidence" value="ECO:0007669"/>
    <property type="project" value="UniProtKB-EC"/>
</dbReference>
<keyword evidence="9" id="KW-0597">Phosphoprotein</keyword>
<dbReference type="InterPro" id="IPR018303">
    <property type="entry name" value="ATPase_P-typ_P_site"/>
</dbReference>
<dbReference type="InterPro" id="IPR006068">
    <property type="entry name" value="ATPase_P-typ_cation-transptr_C"/>
</dbReference>
<comment type="function">
    <text evidence="1">Mediates magnesium influx to the cytosol.</text>
</comment>
<dbReference type="PANTHER" id="PTHR42861">
    <property type="entry name" value="CALCIUM-TRANSPORTING ATPASE"/>
    <property type="match status" value="1"/>
</dbReference>
<evidence type="ECO:0000256" key="11">
    <source>
        <dbReference type="ARBA" id="ARBA00022741"/>
    </source>
</evidence>
<evidence type="ECO:0000256" key="1">
    <source>
        <dbReference type="ARBA" id="ARBA00003954"/>
    </source>
</evidence>
<evidence type="ECO:0000256" key="17">
    <source>
        <dbReference type="ARBA" id="ARBA00023136"/>
    </source>
</evidence>
<keyword evidence="15 20" id="KW-1133">Transmembrane helix</keyword>
<dbReference type="Pfam" id="PF00689">
    <property type="entry name" value="Cation_ATPase_C"/>
    <property type="match status" value="1"/>
</dbReference>
<feature type="transmembrane region" description="Helical" evidence="20">
    <location>
        <begin position="676"/>
        <end position="698"/>
    </location>
</feature>
<evidence type="ECO:0000256" key="2">
    <source>
        <dbReference type="ARBA" id="ARBA00004429"/>
    </source>
</evidence>